<evidence type="ECO:0000313" key="2">
    <source>
        <dbReference type="Proteomes" id="UP001497444"/>
    </source>
</evidence>
<keyword evidence="2" id="KW-1185">Reference proteome</keyword>
<accession>A0ABP0WMU7</accession>
<reference evidence="1 2" key="1">
    <citation type="submission" date="2024-02" db="EMBL/GenBank/DDBJ databases">
        <authorList>
            <consortium name="ELIXIR-Norway"/>
            <consortium name="Elixir Norway"/>
        </authorList>
    </citation>
    <scope>NUCLEOTIDE SEQUENCE [LARGE SCALE GENOMIC DNA]</scope>
</reference>
<name>A0ABP0WMU7_9BRYO</name>
<evidence type="ECO:0000313" key="1">
    <source>
        <dbReference type="EMBL" id="CAK9268204.1"/>
    </source>
</evidence>
<gene>
    <name evidence="1" type="ORF">CSSPJE1EN1_LOCUS13682</name>
</gene>
<dbReference type="EMBL" id="OZ020097">
    <property type="protein sequence ID" value="CAK9268204.1"/>
    <property type="molecule type" value="Genomic_DNA"/>
</dbReference>
<proteinExistence type="predicted"/>
<organism evidence="1 2">
    <name type="scientific">Sphagnum jensenii</name>
    <dbReference type="NCBI Taxonomy" id="128206"/>
    <lineage>
        <taxon>Eukaryota</taxon>
        <taxon>Viridiplantae</taxon>
        <taxon>Streptophyta</taxon>
        <taxon>Embryophyta</taxon>
        <taxon>Bryophyta</taxon>
        <taxon>Sphagnophytina</taxon>
        <taxon>Sphagnopsida</taxon>
        <taxon>Sphagnales</taxon>
        <taxon>Sphagnaceae</taxon>
        <taxon>Sphagnum</taxon>
    </lineage>
</organism>
<dbReference type="Proteomes" id="UP001497444">
    <property type="component" value="Chromosome 2"/>
</dbReference>
<protein>
    <submittedName>
        <fullName evidence="1">Uncharacterized protein</fullName>
    </submittedName>
</protein>
<sequence length="95" mass="10540">MHVGDRTLCLSFLPCTQTSTIEEPAEVSRMVGRESVTGMQVRDVRSVHKTGFLQCESWVRKNSWLFLACCGGGSTICKLGNGCNQALWSLCKERL</sequence>